<dbReference type="InterPro" id="IPR050109">
    <property type="entry name" value="HTH-type_TetR-like_transc_reg"/>
</dbReference>
<protein>
    <submittedName>
        <fullName evidence="2">TetR family transcriptional regulator</fullName>
    </submittedName>
</protein>
<accession>A0A857MAB4</accession>
<dbReference type="SUPFAM" id="SSF46689">
    <property type="entry name" value="Homeodomain-like"/>
    <property type="match status" value="1"/>
</dbReference>
<dbReference type="Pfam" id="PF17939">
    <property type="entry name" value="TetR_C_30"/>
    <property type="match status" value="1"/>
</dbReference>
<keyword evidence="1" id="KW-0238">DNA-binding</keyword>
<proteinExistence type="predicted"/>
<dbReference type="SUPFAM" id="SSF48498">
    <property type="entry name" value="Tetracyclin repressor-like, C-terminal domain"/>
    <property type="match status" value="1"/>
</dbReference>
<dbReference type="Pfam" id="PF00440">
    <property type="entry name" value="TetR_N"/>
    <property type="match status" value="1"/>
</dbReference>
<dbReference type="PANTHER" id="PTHR30055">
    <property type="entry name" value="HTH-TYPE TRANSCRIPTIONAL REGULATOR RUTR"/>
    <property type="match status" value="1"/>
</dbReference>
<evidence type="ECO:0000256" key="1">
    <source>
        <dbReference type="ARBA" id="ARBA00023125"/>
    </source>
</evidence>
<gene>
    <name evidence="2" type="ORF">GII30_05520</name>
</gene>
<dbReference type="InterPro" id="IPR036271">
    <property type="entry name" value="Tet_transcr_reg_TetR-rel_C_sf"/>
</dbReference>
<evidence type="ECO:0000313" key="2">
    <source>
        <dbReference type="EMBL" id="QHN38712.1"/>
    </source>
</evidence>
<dbReference type="GO" id="GO:0003700">
    <property type="term" value="F:DNA-binding transcription factor activity"/>
    <property type="evidence" value="ECO:0007669"/>
    <property type="project" value="TreeGrafter"/>
</dbReference>
<dbReference type="Gene3D" id="1.10.357.10">
    <property type="entry name" value="Tetracycline Repressor, domain 2"/>
    <property type="match status" value="1"/>
</dbReference>
<sequence length="222" mass="24535">MAPRTPGIREANRERTRTSLLDSAEELFAVRGHQAVSVRDITDHAGTRVAAISDVFGGKDQLVREVLLRRIRPINDDRRRRLAALPDDGPRTDRLHALVLAFTEPMMARIDDGPGWSRYFRFVAQLANSAHPVQLLVADEYNGVAAEFIERLAALYPDADSATVHDAYLNMLAATLQVFSANLRVDALTHAAIRSDHFPQRYAALITFVTGGIDALLGGKPR</sequence>
<dbReference type="AlphaFoldDB" id="A0A857MAB4"/>
<dbReference type="RefSeq" id="WP_005190897.1">
    <property type="nucleotide sequence ID" value="NZ_CP045804.1"/>
</dbReference>
<dbReference type="PROSITE" id="PS50977">
    <property type="entry name" value="HTH_TETR_2"/>
    <property type="match status" value="1"/>
</dbReference>
<dbReference type="InterPro" id="IPR009057">
    <property type="entry name" value="Homeodomain-like_sf"/>
</dbReference>
<dbReference type="PANTHER" id="PTHR30055:SF235">
    <property type="entry name" value="TRANSCRIPTIONAL REGULATORY PROTEIN"/>
    <property type="match status" value="1"/>
</dbReference>
<reference evidence="2" key="1">
    <citation type="journal article" date="2021" name="Nat. Microbiol.">
        <title>Cocultivation of an ultrasmall environmental parasitic bacterium with lytic ability against bacteria associated with wastewater foams.</title>
        <authorList>
            <person name="Batinovic S."/>
            <person name="Rose J.J.A."/>
            <person name="Ratcliffe J."/>
            <person name="Seviour R.J."/>
            <person name="Petrovski S."/>
        </authorList>
    </citation>
    <scope>NUCLEOTIDE SEQUENCE</scope>
    <source>
        <strain evidence="2">CON44</strain>
    </source>
</reference>
<name>A0A857MAB4_9ACTN</name>
<dbReference type="EMBL" id="CP045810">
    <property type="protein sequence ID" value="QHN38712.1"/>
    <property type="molecule type" value="Genomic_DNA"/>
</dbReference>
<organism evidence="2">
    <name type="scientific">Gordonia amarae</name>
    <dbReference type="NCBI Taxonomy" id="36821"/>
    <lineage>
        <taxon>Bacteria</taxon>
        <taxon>Bacillati</taxon>
        <taxon>Actinomycetota</taxon>
        <taxon>Actinomycetes</taxon>
        <taxon>Mycobacteriales</taxon>
        <taxon>Gordoniaceae</taxon>
        <taxon>Gordonia</taxon>
    </lineage>
</organism>
<dbReference type="GO" id="GO:0000976">
    <property type="term" value="F:transcription cis-regulatory region binding"/>
    <property type="evidence" value="ECO:0007669"/>
    <property type="project" value="TreeGrafter"/>
</dbReference>
<dbReference type="InterPro" id="IPR041586">
    <property type="entry name" value="PsrA_TetR_C"/>
</dbReference>
<dbReference type="InterPro" id="IPR001647">
    <property type="entry name" value="HTH_TetR"/>
</dbReference>